<keyword evidence="7" id="KW-1185">Reference proteome</keyword>
<comment type="similarity">
    <text evidence="3">Belongs to the MoxR family.</text>
</comment>
<accession>A0A5B1CKY5</accession>
<feature type="domain" description="ChlI/MoxR AAA lid" evidence="5">
    <location>
        <begin position="356"/>
        <end position="423"/>
    </location>
</feature>
<dbReference type="FunFam" id="3.40.50.300:FF:000640">
    <property type="entry name" value="MoxR family ATPase"/>
    <property type="match status" value="1"/>
</dbReference>
<evidence type="ECO:0000256" key="3">
    <source>
        <dbReference type="ARBA" id="ARBA00061607"/>
    </source>
</evidence>
<name>A0A5B1CKY5_9BACT</name>
<dbReference type="InterPro" id="IPR027417">
    <property type="entry name" value="P-loop_NTPase"/>
</dbReference>
<evidence type="ECO:0000313" key="7">
    <source>
        <dbReference type="Proteomes" id="UP000322699"/>
    </source>
</evidence>
<evidence type="ECO:0000259" key="5">
    <source>
        <dbReference type="Pfam" id="PF17863"/>
    </source>
</evidence>
<dbReference type="InterPro" id="IPR041628">
    <property type="entry name" value="ChlI/MoxR_AAA_lid"/>
</dbReference>
<dbReference type="GO" id="GO:0003678">
    <property type="term" value="F:DNA helicase activity"/>
    <property type="evidence" value="ECO:0007669"/>
    <property type="project" value="UniProtKB-EC"/>
</dbReference>
<dbReference type="Pfam" id="PF07726">
    <property type="entry name" value="AAA_3"/>
    <property type="match status" value="1"/>
</dbReference>
<dbReference type="PANTHER" id="PTHR42759:SF1">
    <property type="entry name" value="MAGNESIUM-CHELATASE SUBUNIT CHLD"/>
    <property type="match status" value="1"/>
</dbReference>
<feature type="domain" description="ATPase AAA-3" evidence="4">
    <location>
        <begin position="148"/>
        <end position="282"/>
    </location>
</feature>
<dbReference type="EC" id="3.6.4.12" evidence="6"/>
<dbReference type="EMBL" id="VRLW01000001">
    <property type="protein sequence ID" value="KAA1261206.1"/>
    <property type="molecule type" value="Genomic_DNA"/>
</dbReference>
<evidence type="ECO:0000256" key="2">
    <source>
        <dbReference type="ARBA" id="ARBA00022840"/>
    </source>
</evidence>
<dbReference type="InterPro" id="IPR050764">
    <property type="entry name" value="CbbQ/NirQ/NorQ/GpvN"/>
</dbReference>
<keyword evidence="6" id="KW-0378">Hydrolase</keyword>
<dbReference type="GO" id="GO:0016887">
    <property type="term" value="F:ATP hydrolysis activity"/>
    <property type="evidence" value="ECO:0007669"/>
    <property type="project" value="InterPro"/>
</dbReference>
<keyword evidence="2" id="KW-0067">ATP-binding</keyword>
<dbReference type="Proteomes" id="UP000322699">
    <property type="component" value="Unassembled WGS sequence"/>
</dbReference>
<dbReference type="Gene3D" id="1.10.8.80">
    <property type="entry name" value="Magnesium chelatase subunit I, C-Terminal domain"/>
    <property type="match status" value="1"/>
</dbReference>
<proteinExistence type="inferred from homology"/>
<organism evidence="6 7">
    <name type="scientific">Rubripirellula obstinata</name>
    <dbReference type="NCBI Taxonomy" id="406547"/>
    <lineage>
        <taxon>Bacteria</taxon>
        <taxon>Pseudomonadati</taxon>
        <taxon>Planctomycetota</taxon>
        <taxon>Planctomycetia</taxon>
        <taxon>Pirellulales</taxon>
        <taxon>Pirellulaceae</taxon>
        <taxon>Rubripirellula</taxon>
    </lineage>
</organism>
<dbReference type="SUPFAM" id="SSF52540">
    <property type="entry name" value="P-loop containing nucleoside triphosphate hydrolases"/>
    <property type="match status" value="1"/>
</dbReference>
<dbReference type="InterPro" id="IPR011703">
    <property type="entry name" value="ATPase_AAA-3"/>
</dbReference>
<evidence type="ECO:0000259" key="4">
    <source>
        <dbReference type="Pfam" id="PF07726"/>
    </source>
</evidence>
<sequence>MKGERPSTGILGLEGEWLKIINDLAVKMRRQQLSPNAVSSFGPGKHVFSSFNRVGIAPRVRGRTTRGAMPTRFNSLETLHGVGFHSSPFTLQTSSMVLPPPIESDDDLAAAERLVDSCNQIRQQVARVVVGQETVLEQLLIAILSRGHCLLEGVPGLAKTLMVRTLAESMDLKFRRIQFTPDLMPGDITGTDIIQEDPETGRRKFIFEKGPVFTQMLLADEINRTPPKTQAALLEAMQEHEVTAAGKTYRLDEPFFVLATQNPIEQEGTYPLPEAQRDRFLFHVVVDYPSRDEESEIVDRTTSTFAAAIDAVVSGEDIVGFQRTVRRVPLPKHVKDWVLDSVRSVRPKDPDCQPWVRELIQWGPGPRASQQLVLAAKSRALLKGRTHVTIDDVQALAHPVLRHRIVPTFAAEADGITVDDLISRMIDEQTTGPAKVL</sequence>
<protein>
    <submittedName>
        <fullName evidence="6">Holliday junction ATP-dependent DNA helicase RuvB</fullName>
        <ecNumber evidence="6">3.6.4.12</ecNumber>
    </submittedName>
</protein>
<dbReference type="Gene3D" id="3.40.50.300">
    <property type="entry name" value="P-loop containing nucleotide triphosphate hydrolases"/>
    <property type="match status" value="1"/>
</dbReference>
<dbReference type="PANTHER" id="PTHR42759">
    <property type="entry name" value="MOXR FAMILY PROTEIN"/>
    <property type="match status" value="1"/>
</dbReference>
<dbReference type="Pfam" id="PF17863">
    <property type="entry name" value="AAA_lid_2"/>
    <property type="match status" value="1"/>
</dbReference>
<dbReference type="GO" id="GO:0005524">
    <property type="term" value="F:ATP binding"/>
    <property type="evidence" value="ECO:0007669"/>
    <property type="project" value="UniProtKB-KW"/>
</dbReference>
<dbReference type="AlphaFoldDB" id="A0A5B1CKY5"/>
<keyword evidence="6" id="KW-0347">Helicase</keyword>
<comment type="caution">
    <text evidence="6">The sequence shown here is derived from an EMBL/GenBank/DDBJ whole genome shotgun (WGS) entry which is preliminary data.</text>
</comment>
<dbReference type="CDD" id="cd00009">
    <property type="entry name" value="AAA"/>
    <property type="match status" value="1"/>
</dbReference>
<evidence type="ECO:0000313" key="6">
    <source>
        <dbReference type="EMBL" id="KAA1261206.1"/>
    </source>
</evidence>
<gene>
    <name evidence="6" type="primary">ruvB_2</name>
    <name evidence="6" type="ORF">LF1_37520</name>
</gene>
<keyword evidence="1" id="KW-0547">Nucleotide-binding</keyword>
<evidence type="ECO:0000256" key="1">
    <source>
        <dbReference type="ARBA" id="ARBA00022741"/>
    </source>
</evidence>
<reference evidence="6 7" key="1">
    <citation type="submission" date="2019-08" db="EMBL/GenBank/DDBJ databases">
        <title>Deep-cultivation of Planctomycetes and their phenomic and genomic characterization uncovers novel biology.</title>
        <authorList>
            <person name="Wiegand S."/>
            <person name="Jogler M."/>
            <person name="Boedeker C."/>
            <person name="Pinto D."/>
            <person name="Vollmers J."/>
            <person name="Rivas-Marin E."/>
            <person name="Kohn T."/>
            <person name="Peeters S.H."/>
            <person name="Heuer A."/>
            <person name="Rast P."/>
            <person name="Oberbeckmann S."/>
            <person name="Bunk B."/>
            <person name="Jeske O."/>
            <person name="Meyerdierks A."/>
            <person name="Storesund J.E."/>
            <person name="Kallscheuer N."/>
            <person name="Luecker S."/>
            <person name="Lage O.M."/>
            <person name="Pohl T."/>
            <person name="Merkel B.J."/>
            <person name="Hornburger P."/>
            <person name="Mueller R.-W."/>
            <person name="Bruemmer F."/>
            <person name="Labrenz M."/>
            <person name="Spormann A.M."/>
            <person name="Op Den Camp H."/>
            <person name="Overmann J."/>
            <person name="Amann R."/>
            <person name="Jetten M.S.M."/>
            <person name="Mascher T."/>
            <person name="Medema M.H."/>
            <person name="Devos D.P."/>
            <person name="Kaster A.-K."/>
            <person name="Ovreas L."/>
            <person name="Rohde M."/>
            <person name="Galperin M.Y."/>
            <person name="Jogler C."/>
        </authorList>
    </citation>
    <scope>NUCLEOTIDE SEQUENCE [LARGE SCALE GENOMIC DNA]</scope>
    <source>
        <strain evidence="6 7">LF1</strain>
    </source>
</reference>